<dbReference type="GO" id="GO:0005829">
    <property type="term" value="C:cytosol"/>
    <property type="evidence" value="ECO:0007669"/>
    <property type="project" value="TreeGrafter"/>
</dbReference>
<evidence type="ECO:0000256" key="2">
    <source>
        <dbReference type="ARBA" id="ARBA00008276"/>
    </source>
</evidence>
<keyword evidence="8" id="KW-0067">ATP-binding</keyword>
<dbReference type="NCBIfam" id="TIGR01499">
    <property type="entry name" value="folC"/>
    <property type="match status" value="1"/>
</dbReference>
<comment type="caution">
    <text evidence="13">The sequence shown here is derived from an EMBL/GenBank/DDBJ whole genome shotgun (WGS) entry which is preliminary data.</text>
</comment>
<evidence type="ECO:0000256" key="12">
    <source>
        <dbReference type="ARBA" id="ARBA00047493"/>
    </source>
</evidence>
<evidence type="ECO:0000256" key="9">
    <source>
        <dbReference type="ARBA" id="ARBA00022842"/>
    </source>
</evidence>
<dbReference type="Gene3D" id="3.90.190.20">
    <property type="entry name" value="Mur ligase, C-terminal domain"/>
    <property type="match status" value="1"/>
</dbReference>
<dbReference type="GO" id="GO:0046872">
    <property type="term" value="F:metal ion binding"/>
    <property type="evidence" value="ECO:0007669"/>
    <property type="project" value="UniProtKB-KW"/>
</dbReference>
<dbReference type="InterPro" id="IPR036565">
    <property type="entry name" value="Mur-like_cat_sf"/>
</dbReference>
<evidence type="ECO:0000256" key="1">
    <source>
        <dbReference type="ARBA" id="ARBA00005150"/>
    </source>
</evidence>
<comment type="similarity">
    <text evidence="2">Belongs to the folylpolyglutamate synthase family.</text>
</comment>
<keyword evidence="6" id="KW-0479">Metal-binding</keyword>
<dbReference type="GO" id="GO:0006730">
    <property type="term" value="P:one-carbon metabolic process"/>
    <property type="evidence" value="ECO:0007669"/>
    <property type="project" value="UniProtKB-KW"/>
</dbReference>
<evidence type="ECO:0000256" key="11">
    <source>
        <dbReference type="ARBA" id="ARBA00030876"/>
    </source>
</evidence>
<dbReference type="SUPFAM" id="SSF53244">
    <property type="entry name" value="MurD-like peptide ligases, peptide-binding domain"/>
    <property type="match status" value="1"/>
</dbReference>
<dbReference type="GO" id="GO:0005524">
    <property type="term" value="F:ATP binding"/>
    <property type="evidence" value="ECO:0007669"/>
    <property type="project" value="UniProtKB-KW"/>
</dbReference>
<keyword evidence="9" id="KW-0460">Magnesium</keyword>
<keyword evidence="5" id="KW-0436">Ligase</keyword>
<dbReference type="Proteomes" id="UP000785200">
    <property type="component" value="Unassembled WGS sequence"/>
</dbReference>
<evidence type="ECO:0000256" key="3">
    <source>
        <dbReference type="ARBA" id="ARBA00013025"/>
    </source>
</evidence>
<proteinExistence type="inferred from homology"/>
<keyword evidence="7" id="KW-0547">Nucleotide-binding</keyword>
<evidence type="ECO:0000256" key="5">
    <source>
        <dbReference type="ARBA" id="ARBA00022598"/>
    </source>
</evidence>
<evidence type="ECO:0000313" key="14">
    <source>
        <dbReference type="Proteomes" id="UP000785200"/>
    </source>
</evidence>
<evidence type="ECO:0000256" key="10">
    <source>
        <dbReference type="ARBA" id="ARBA00030592"/>
    </source>
</evidence>
<comment type="catalytic activity">
    <reaction evidence="12">
        <text>(6S)-5,6,7,8-tetrahydrofolyl-(gamma-L-Glu)(n) + L-glutamate + ATP = (6S)-5,6,7,8-tetrahydrofolyl-(gamma-L-Glu)(n+1) + ADP + phosphate + H(+)</text>
        <dbReference type="Rhea" id="RHEA:10580"/>
        <dbReference type="Rhea" id="RHEA-COMP:14738"/>
        <dbReference type="Rhea" id="RHEA-COMP:14740"/>
        <dbReference type="ChEBI" id="CHEBI:15378"/>
        <dbReference type="ChEBI" id="CHEBI:29985"/>
        <dbReference type="ChEBI" id="CHEBI:30616"/>
        <dbReference type="ChEBI" id="CHEBI:43474"/>
        <dbReference type="ChEBI" id="CHEBI:141005"/>
        <dbReference type="ChEBI" id="CHEBI:456216"/>
        <dbReference type="EC" id="6.3.2.17"/>
    </reaction>
</comment>
<dbReference type="GO" id="GO:0004326">
    <property type="term" value="F:tetrahydrofolylpolyglutamate synthase activity"/>
    <property type="evidence" value="ECO:0007669"/>
    <property type="project" value="UniProtKB-EC"/>
</dbReference>
<evidence type="ECO:0000313" key="13">
    <source>
        <dbReference type="EMBL" id="KAG0651354.1"/>
    </source>
</evidence>
<name>A0A9P6VPB3_9HELO</name>
<dbReference type="SUPFAM" id="SSF53623">
    <property type="entry name" value="MurD-like peptide ligases, catalytic domain"/>
    <property type="match status" value="1"/>
</dbReference>
<sequence>MERSYKVDAIRCLNSRKASSKASLNDMRGSDDMVAWLELSGHSIEDLNHLNVIHVAGTNGKGSTCAFAASFLKAYGNDTGYPQKIGLYTSPHMRSIRERIQINGEPISESSFTTRFFELWDKLPDQATPTLDIPRYLQLLALLSFHVFIEEKVDVAIYEAHLGGEFDATNIIKQPLVTAISSIAMDHVNLLGPTIQDIAWHKAGIFKPGALALSTSQEAEVAKVLEERAAEKGILLAFVDVISKLPSSLIALNPRAQQANCSLALRAVRTWLSIKSPHRQDRMEENIVRGIEQFSWPGRYQQINQQKYRWYLDGAHNESSLQYTVEWFAEAARWLDVYVISHTADSRLILS</sequence>
<dbReference type="GO" id="GO:0005739">
    <property type="term" value="C:mitochondrion"/>
    <property type="evidence" value="ECO:0007669"/>
    <property type="project" value="TreeGrafter"/>
</dbReference>
<keyword evidence="14" id="KW-1185">Reference proteome</keyword>
<dbReference type="EC" id="6.3.2.17" evidence="3"/>
<dbReference type="AlphaFoldDB" id="A0A9P6VPB3"/>
<evidence type="ECO:0000256" key="6">
    <source>
        <dbReference type="ARBA" id="ARBA00022723"/>
    </source>
</evidence>
<dbReference type="PANTHER" id="PTHR11136">
    <property type="entry name" value="FOLYLPOLYGLUTAMATE SYNTHASE-RELATED"/>
    <property type="match status" value="1"/>
</dbReference>
<keyword evidence="4" id="KW-0554">One-carbon metabolism</keyword>
<evidence type="ECO:0000256" key="7">
    <source>
        <dbReference type="ARBA" id="ARBA00022741"/>
    </source>
</evidence>
<gene>
    <name evidence="13" type="ORF">D0Z07_2178</name>
</gene>
<dbReference type="OrthoDB" id="5212574at2759"/>
<dbReference type="EMBL" id="VNKQ01000004">
    <property type="protein sequence ID" value="KAG0651354.1"/>
    <property type="molecule type" value="Genomic_DNA"/>
</dbReference>
<dbReference type="InterPro" id="IPR001645">
    <property type="entry name" value="Folylpolyglutamate_synth"/>
</dbReference>
<dbReference type="PANTHER" id="PTHR11136:SF5">
    <property type="entry name" value="FOLYLPOLYGLUTAMATE SYNTHASE, MITOCHONDRIAL"/>
    <property type="match status" value="1"/>
</dbReference>
<evidence type="ECO:0000256" key="8">
    <source>
        <dbReference type="ARBA" id="ARBA00022840"/>
    </source>
</evidence>
<accession>A0A9P6VPB3</accession>
<reference evidence="13" key="1">
    <citation type="submission" date="2019-07" db="EMBL/GenBank/DDBJ databases">
        <title>Hyphodiscus hymeniophilus genome sequencing and assembly.</title>
        <authorList>
            <person name="Kramer G."/>
            <person name="Nodwell J."/>
        </authorList>
    </citation>
    <scope>NUCLEOTIDE SEQUENCE</scope>
    <source>
        <strain evidence="13">ATCC 34498</strain>
    </source>
</reference>
<organism evidence="13 14">
    <name type="scientific">Hyphodiscus hymeniophilus</name>
    <dbReference type="NCBI Taxonomy" id="353542"/>
    <lineage>
        <taxon>Eukaryota</taxon>
        <taxon>Fungi</taxon>
        <taxon>Dikarya</taxon>
        <taxon>Ascomycota</taxon>
        <taxon>Pezizomycotina</taxon>
        <taxon>Leotiomycetes</taxon>
        <taxon>Helotiales</taxon>
        <taxon>Hyphodiscaceae</taxon>
        <taxon>Hyphodiscus</taxon>
    </lineage>
</organism>
<dbReference type="Gene3D" id="3.40.1190.10">
    <property type="entry name" value="Mur-like, catalytic domain"/>
    <property type="match status" value="1"/>
</dbReference>
<dbReference type="InterPro" id="IPR036615">
    <property type="entry name" value="Mur_ligase_C_dom_sf"/>
</dbReference>
<comment type="pathway">
    <text evidence="1">Cofactor biosynthesis; tetrahydrofolylpolyglutamate biosynthesis.</text>
</comment>
<protein>
    <recommendedName>
        <fullName evidence="3">tetrahydrofolate synthase</fullName>
        <ecNumber evidence="3">6.3.2.17</ecNumber>
    </recommendedName>
    <alternativeName>
        <fullName evidence="11">Folylpoly-gamma-glutamate synthetase</fullName>
    </alternativeName>
    <alternativeName>
        <fullName evidence="10">Tetrahydrofolylpolyglutamate synthase</fullName>
    </alternativeName>
</protein>
<evidence type="ECO:0000256" key="4">
    <source>
        <dbReference type="ARBA" id="ARBA00022563"/>
    </source>
</evidence>